<comment type="caution">
    <text evidence="3">The sequence shown here is derived from an EMBL/GenBank/DDBJ whole genome shotgun (WGS) entry which is preliminary data.</text>
</comment>
<dbReference type="InterPro" id="IPR011055">
    <property type="entry name" value="Dup_hybrid_motif"/>
</dbReference>
<dbReference type="EMBL" id="JADJOT010000008">
    <property type="protein sequence ID" value="MBK7953987.1"/>
    <property type="molecule type" value="Genomic_DNA"/>
</dbReference>
<evidence type="ECO:0000256" key="1">
    <source>
        <dbReference type="SAM" id="SignalP"/>
    </source>
</evidence>
<dbReference type="CDD" id="cd12797">
    <property type="entry name" value="M23_peptidase"/>
    <property type="match status" value="1"/>
</dbReference>
<dbReference type="Gene3D" id="2.70.70.10">
    <property type="entry name" value="Glucose Permease (Domain IIA)"/>
    <property type="match status" value="1"/>
</dbReference>
<feature type="chain" id="PRO_5037625568" evidence="1">
    <location>
        <begin position="20"/>
        <end position="301"/>
    </location>
</feature>
<keyword evidence="1" id="KW-0732">Signal</keyword>
<evidence type="ECO:0000259" key="2">
    <source>
        <dbReference type="Pfam" id="PF01551"/>
    </source>
</evidence>
<name>A0A935TAT0_9PROT</name>
<dbReference type="Pfam" id="PF01551">
    <property type="entry name" value="Peptidase_M23"/>
    <property type="match status" value="1"/>
</dbReference>
<dbReference type="InterPro" id="IPR050570">
    <property type="entry name" value="Cell_wall_metabolism_enzyme"/>
</dbReference>
<proteinExistence type="predicted"/>
<dbReference type="InterPro" id="IPR016047">
    <property type="entry name" value="M23ase_b-sheet_dom"/>
</dbReference>
<dbReference type="GO" id="GO:0004222">
    <property type="term" value="F:metalloendopeptidase activity"/>
    <property type="evidence" value="ECO:0007669"/>
    <property type="project" value="TreeGrafter"/>
</dbReference>
<feature type="domain" description="M23ase beta-sheet core" evidence="2">
    <location>
        <begin position="147"/>
        <end position="243"/>
    </location>
</feature>
<feature type="signal peptide" evidence="1">
    <location>
        <begin position="1"/>
        <end position="19"/>
    </location>
</feature>
<dbReference type="PANTHER" id="PTHR21666">
    <property type="entry name" value="PEPTIDASE-RELATED"/>
    <property type="match status" value="1"/>
</dbReference>
<sequence length="301" mass="32347">MRSLPILWLLLACTLSAIAGAREAYPLSITAERRGSGHQVLARNAGPAPVSVRLTLASVENVDSVQALPVVAVVPPYSELLLLQIRPLTPGRSHRFATQSTYKIGNISALPDPRAIYRLPYENGRSFVVSQAAGGPITTHHADDSRYAIDFRMPENTPIVAARGGVVIATESSHRRGGQDPALLSMANYVSILHVDDTVATYAHLAPGGVRVRVGERVLAGTPIGYSGATGYTSGPHLHFVVQRLVRADEGFASVSLPLRFYVGLPPYAFEPAYRQWLTADYSAPGKPPQLVDARAARQGR</sequence>
<gene>
    <name evidence="3" type="ORF">IPK02_08535</name>
</gene>
<dbReference type="SUPFAM" id="SSF51261">
    <property type="entry name" value="Duplicated hybrid motif"/>
    <property type="match status" value="1"/>
</dbReference>
<dbReference type="PANTHER" id="PTHR21666:SF294">
    <property type="entry name" value="PEPTIDASE M23"/>
    <property type="match status" value="1"/>
</dbReference>
<dbReference type="AlphaFoldDB" id="A0A935TAT0"/>
<evidence type="ECO:0000313" key="4">
    <source>
        <dbReference type="Proteomes" id="UP000706151"/>
    </source>
</evidence>
<protein>
    <submittedName>
        <fullName evidence="3">M23 family metallopeptidase</fullName>
    </submittedName>
</protein>
<reference evidence="3 4" key="1">
    <citation type="submission" date="2020-10" db="EMBL/GenBank/DDBJ databases">
        <title>Connecting structure to function with the recovery of over 1000 high-quality activated sludge metagenome-assembled genomes encoding full-length rRNA genes using long-read sequencing.</title>
        <authorList>
            <person name="Singleton C.M."/>
            <person name="Petriglieri F."/>
            <person name="Kristensen J.M."/>
            <person name="Kirkegaard R.H."/>
            <person name="Michaelsen T.Y."/>
            <person name="Andersen M.H."/>
            <person name="Karst S.M."/>
            <person name="Dueholm M.S."/>
            <person name="Nielsen P.H."/>
            <person name="Albertsen M."/>
        </authorList>
    </citation>
    <scope>NUCLEOTIDE SEQUENCE [LARGE SCALE GENOMIC DNA]</scope>
    <source>
        <strain evidence="3">Fred_18-Q3-R57-64_BAT3C.720</strain>
    </source>
</reference>
<dbReference type="Proteomes" id="UP000706151">
    <property type="component" value="Unassembled WGS sequence"/>
</dbReference>
<accession>A0A935TAT0</accession>
<evidence type="ECO:0000313" key="3">
    <source>
        <dbReference type="EMBL" id="MBK7953987.1"/>
    </source>
</evidence>
<organism evidence="3 4">
    <name type="scientific">Candidatus Accumulibacter affinis</name>
    <dbReference type="NCBI Taxonomy" id="2954384"/>
    <lineage>
        <taxon>Bacteria</taxon>
        <taxon>Pseudomonadati</taxon>
        <taxon>Pseudomonadota</taxon>
        <taxon>Betaproteobacteria</taxon>
        <taxon>Candidatus Accumulibacter</taxon>
    </lineage>
</organism>